<dbReference type="EMBL" id="SMCQ01000001">
    <property type="protein sequence ID" value="TCW03087.1"/>
    <property type="molecule type" value="Genomic_DNA"/>
</dbReference>
<evidence type="ECO:0000313" key="2">
    <source>
        <dbReference type="EMBL" id="TCW03087.1"/>
    </source>
</evidence>
<name>A0A4R3ZBT7_9FIRM</name>
<feature type="domain" description="Peptidase C45 hydrolase" evidence="1">
    <location>
        <begin position="100"/>
        <end position="321"/>
    </location>
</feature>
<dbReference type="CDD" id="cd01935">
    <property type="entry name" value="Ntn_CGH_like"/>
    <property type="match status" value="1"/>
</dbReference>
<proteinExistence type="predicted"/>
<dbReference type="InterPro" id="IPR047801">
    <property type="entry name" value="Peptidase_C45"/>
</dbReference>
<dbReference type="Proteomes" id="UP000295515">
    <property type="component" value="Unassembled WGS sequence"/>
</dbReference>
<dbReference type="RefSeq" id="WP_132226184.1">
    <property type="nucleotide sequence ID" value="NZ_JANKBF010000002.1"/>
</dbReference>
<keyword evidence="2" id="KW-0378">Hydrolase</keyword>
<sequence>MYHVRFKNNHYQAGYNFGQKLYQKQLLLEDKIALFQTSKRKAFMQACLPIYQKFYPEILEEIKGIADGLKLTHEDLYTFLLSMYCFEVENKCTCFAFHNGKETILARNSDFLVELEKTNMNCLYSLEHVYAFQGNTTAFVEMEDGMNEHGLAIGLTFIYPTIRKPGFNAGMIVRYLLEKCQTTKEAIDKLKSLPIASSQTLTIADRNGEVVVVECNPEQMAIIRPQQNESFVVTTNHFHTSKLYPYNNFNIDNWKSEERYQTAYHTLKTHQNYSVDLARDILSGKYGFMCQYDRKTGADTVWSVIYCCQRKTIFRAEGNPSRKKFREDKR</sequence>
<dbReference type="GO" id="GO:0016787">
    <property type="term" value="F:hydrolase activity"/>
    <property type="evidence" value="ECO:0007669"/>
    <property type="project" value="UniProtKB-KW"/>
</dbReference>
<comment type="caution">
    <text evidence="2">The sequence shown here is derived from an EMBL/GenBank/DDBJ whole genome shotgun (WGS) entry which is preliminary data.</text>
</comment>
<dbReference type="SUPFAM" id="SSF56235">
    <property type="entry name" value="N-terminal nucleophile aminohydrolases (Ntn hydrolases)"/>
    <property type="match status" value="1"/>
</dbReference>
<dbReference type="PANTHER" id="PTHR34180">
    <property type="entry name" value="PEPTIDASE C45"/>
    <property type="match status" value="1"/>
</dbReference>
<dbReference type="InterPro" id="IPR005079">
    <property type="entry name" value="Peptidase_C45_hydrolase"/>
</dbReference>
<gene>
    <name evidence="2" type="ORF">EDD60_101394</name>
</gene>
<dbReference type="AlphaFoldDB" id="A0A4R3ZBT7"/>
<dbReference type="PANTHER" id="PTHR34180:SF1">
    <property type="entry name" value="BETA-ALANYL-DOPAMINE_CARCININE HYDROLASE"/>
    <property type="match status" value="1"/>
</dbReference>
<reference evidence="2 3" key="1">
    <citation type="submission" date="2019-03" db="EMBL/GenBank/DDBJ databases">
        <title>Genomic Encyclopedia of Type Strains, Phase IV (KMG-IV): sequencing the most valuable type-strain genomes for metagenomic binning, comparative biology and taxonomic classification.</title>
        <authorList>
            <person name="Goeker M."/>
        </authorList>
    </citation>
    <scope>NUCLEOTIDE SEQUENCE [LARGE SCALE GENOMIC DNA]</scope>
    <source>
        <strain evidence="2 3">DSM 29487</strain>
    </source>
</reference>
<dbReference type="Pfam" id="PF03417">
    <property type="entry name" value="AAT"/>
    <property type="match status" value="1"/>
</dbReference>
<dbReference type="InterPro" id="IPR047794">
    <property type="entry name" value="C45_proenzyme-like"/>
</dbReference>
<dbReference type="NCBIfam" id="NF040521">
    <property type="entry name" value="C45_proenzyme"/>
    <property type="match status" value="1"/>
</dbReference>
<dbReference type="Gene3D" id="3.60.60.10">
    <property type="entry name" value="Penicillin V Acylase, Chain A"/>
    <property type="match status" value="1"/>
</dbReference>
<dbReference type="GeneID" id="98914211"/>
<protein>
    <submittedName>
        <fullName evidence="2">Putative choloylglycine hydrolase</fullName>
    </submittedName>
</protein>
<accession>A0A4R3ZBT7</accession>
<evidence type="ECO:0000313" key="3">
    <source>
        <dbReference type="Proteomes" id="UP000295515"/>
    </source>
</evidence>
<keyword evidence="3" id="KW-1185">Reference proteome</keyword>
<evidence type="ECO:0000259" key="1">
    <source>
        <dbReference type="Pfam" id="PF03417"/>
    </source>
</evidence>
<organism evidence="2 3">
    <name type="scientific">Longibaculum muris</name>
    <dbReference type="NCBI Taxonomy" id="1796628"/>
    <lineage>
        <taxon>Bacteria</taxon>
        <taxon>Bacillati</taxon>
        <taxon>Bacillota</taxon>
        <taxon>Erysipelotrichia</taxon>
        <taxon>Erysipelotrichales</taxon>
        <taxon>Coprobacillaceae</taxon>
        <taxon>Longibaculum</taxon>
    </lineage>
</organism>
<dbReference type="InterPro" id="IPR029055">
    <property type="entry name" value="Ntn_hydrolases_N"/>
</dbReference>